<reference evidence="2" key="1">
    <citation type="submission" date="2015-02" db="EMBL/GenBank/DDBJ databases">
        <title>Draft Genome of Frankia sp. CpI1-S.</title>
        <authorList>
            <person name="Oshone R.T."/>
            <person name="Ngom M."/>
            <person name="Ghodhbane-Gtari F."/>
            <person name="Gtari M."/>
            <person name="Morris K."/>
            <person name="Thomas K."/>
            <person name="Sen A."/>
            <person name="Tisa L.S."/>
        </authorList>
    </citation>
    <scope>NUCLEOTIDE SEQUENCE [LARGE SCALE GENOMIC DNA]</scope>
    <source>
        <strain evidence="2">CpI1-S</strain>
    </source>
</reference>
<dbReference type="PATRIC" id="fig|1502723.3.peg.1497"/>
<dbReference type="AlphaFoldDB" id="A0A0D8BG43"/>
<reference evidence="1 2" key="2">
    <citation type="journal article" date="2016" name="Genome Announc.">
        <title>Permanent Draft Genome Sequences for Two Variants of Frankia sp. Strain CpI1, the First Frankia Strain Isolated from Root Nodules of Comptonia peregrina.</title>
        <authorList>
            <person name="Oshone R."/>
            <person name="Hurst S.G.IV."/>
            <person name="Abebe-Akele F."/>
            <person name="Simpson S."/>
            <person name="Morris K."/>
            <person name="Thomas W.K."/>
            <person name="Tisa L.S."/>
        </authorList>
    </citation>
    <scope>NUCLEOTIDE SEQUENCE [LARGE SCALE GENOMIC DNA]</scope>
    <source>
        <strain evidence="2">CpI1-S</strain>
    </source>
</reference>
<evidence type="ECO:0000313" key="2">
    <source>
        <dbReference type="Proteomes" id="UP000032545"/>
    </source>
</evidence>
<accession>A0A0D8BG43</accession>
<sequence>MDISIIRGLAASAVTRAVDTGRSYPPAPVTAAGSGTARLRLAGDAGVSADLGVGQSLAGGAGVAASVGLAAGGHQSGRPARPGFSRWS</sequence>
<gene>
    <name evidence="1" type="ORF">FF36_02426</name>
</gene>
<dbReference type="Proteomes" id="UP000032545">
    <property type="component" value="Unassembled WGS sequence"/>
</dbReference>
<dbReference type="EMBL" id="JYFN01000015">
    <property type="protein sequence ID" value="KJE23223.1"/>
    <property type="molecule type" value="Genomic_DNA"/>
</dbReference>
<keyword evidence="2" id="KW-1185">Reference proteome</keyword>
<comment type="caution">
    <text evidence="1">The sequence shown here is derived from an EMBL/GenBank/DDBJ whole genome shotgun (WGS) entry which is preliminary data.</text>
</comment>
<evidence type="ECO:0000313" key="1">
    <source>
        <dbReference type="EMBL" id="KJE23223.1"/>
    </source>
</evidence>
<organism evidence="1 2">
    <name type="scientific">Frankia torreyi</name>
    <dbReference type="NCBI Taxonomy" id="1856"/>
    <lineage>
        <taxon>Bacteria</taxon>
        <taxon>Bacillati</taxon>
        <taxon>Actinomycetota</taxon>
        <taxon>Actinomycetes</taxon>
        <taxon>Frankiales</taxon>
        <taxon>Frankiaceae</taxon>
        <taxon>Frankia</taxon>
    </lineage>
</organism>
<proteinExistence type="predicted"/>
<name>A0A0D8BG43_9ACTN</name>
<protein>
    <submittedName>
        <fullName evidence="1">Uncharacterized protein</fullName>
    </submittedName>
</protein>